<evidence type="ECO:0000259" key="6">
    <source>
        <dbReference type="Pfam" id="PF04932"/>
    </source>
</evidence>
<evidence type="ECO:0000256" key="5">
    <source>
        <dbReference type="SAM" id="Phobius"/>
    </source>
</evidence>
<keyword evidence="7" id="KW-0436">Ligase</keyword>
<dbReference type="AlphaFoldDB" id="V5C6N8"/>
<sequence>MIFNNQPTVGAFYLLPFLIYFILSGVALLQPNYGSQIQQDSSIINQITFSLAYSLAFILLFKQQGVITWVFSRAIPLDILFFLTLISLFWSDFPGKVVILFLHSVGTAFVSFCMAVLLFKDKDKFFRLLLFVMIIYILATIGVTLLRPDIGIMKSSNIYDVTVSGRWRGLTFHPNSLGGICLFVTWVALSNFFHTKNTKWISFLAVITLTGAFYCLYKANSMTSMLLSLALGLGMVWCTFIGNSTGGVKHIKIMLGIFILFVGFMLLYILYPDLISEKYFFRAIGRDSSLSGRSSLWEIGMQGFSDKPYFGWSYDGLRSFLKQNDLGYGQLHNGYLDLLVRGGLVSVFIFGVLLFQLFSGLIKQAFKDHVFIYGLILVVLMHNMTESSILRNPSIIWLMFLVGYFYSLLTNYSRIYQTESN</sequence>
<keyword evidence="8" id="KW-1185">Reference proteome</keyword>
<reference evidence="7 8" key="1">
    <citation type="journal article" date="2013" name="Genome Announc.">
        <title>Draft Genome Sequence of the Methanotrophic Gammaproteobacterium Methyloglobulus morosus DSM 22980 Strain KoM1.</title>
        <authorList>
            <person name="Poehlein A."/>
            <person name="Deutzmann J.S."/>
            <person name="Daniel R."/>
            <person name="Simeonova D.D."/>
        </authorList>
    </citation>
    <scope>NUCLEOTIDE SEQUENCE [LARGE SCALE GENOMIC DNA]</scope>
    <source>
        <strain evidence="7 8">KoM1</strain>
    </source>
</reference>
<feature type="transmembrane region" description="Helical" evidence="5">
    <location>
        <begin position="253"/>
        <end position="271"/>
    </location>
</feature>
<evidence type="ECO:0000313" key="7">
    <source>
        <dbReference type="EMBL" id="ESS74092.1"/>
    </source>
</evidence>
<dbReference type="OrthoDB" id="4391260at2"/>
<feature type="transmembrane region" description="Helical" evidence="5">
    <location>
        <begin position="176"/>
        <end position="193"/>
    </location>
</feature>
<dbReference type="RefSeq" id="WP_023492975.1">
    <property type="nucleotide sequence ID" value="NZ_AYLO01000004.1"/>
</dbReference>
<evidence type="ECO:0000256" key="1">
    <source>
        <dbReference type="ARBA" id="ARBA00004141"/>
    </source>
</evidence>
<keyword evidence="4 5" id="KW-0472">Membrane</keyword>
<organism evidence="7 8">
    <name type="scientific">Methyloglobulus morosus KoM1</name>
    <dbReference type="NCBI Taxonomy" id="1116472"/>
    <lineage>
        <taxon>Bacteria</taxon>
        <taxon>Pseudomonadati</taxon>
        <taxon>Pseudomonadota</taxon>
        <taxon>Gammaproteobacteria</taxon>
        <taxon>Methylococcales</taxon>
        <taxon>Methylococcaceae</taxon>
        <taxon>Methyloglobulus</taxon>
    </lineage>
</organism>
<comment type="subcellular location">
    <subcellularLocation>
        <location evidence="1">Membrane</location>
        <topology evidence="1">Multi-pass membrane protein</topology>
    </subcellularLocation>
</comment>
<feature type="transmembrane region" description="Helical" evidence="5">
    <location>
        <begin position="338"/>
        <end position="358"/>
    </location>
</feature>
<feature type="transmembrane region" description="Helical" evidence="5">
    <location>
        <begin position="73"/>
        <end position="91"/>
    </location>
</feature>
<dbReference type="GO" id="GO:0016874">
    <property type="term" value="F:ligase activity"/>
    <property type="evidence" value="ECO:0007669"/>
    <property type="project" value="UniProtKB-KW"/>
</dbReference>
<evidence type="ECO:0000313" key="8">
    <source>
        <dbReference type="Proteomes" id="UP000017842"/>
    </source>
</evidence>
<feature type="transmembrane region" description="Helical" evidence="5">
    <location>
        <begin position="395"/>
        <end position="412"/>
    </location>
</feature>
<feature type="transmembrane region" description="Helical" evidence="5">
    <location>
        <begin position="43"/>
        <end position="61"/>
    </location>
</feature>
<dbReference type="STRING" id="1116472.MGMO_4c00040"/>
<feature type="transmembrane region" description="Helical" evidence="5">
    <location>
        <begin position="225"/>
        <end position="241"/>
    </location>
</feature>
<evidence type="ECO:0000256" key="3">
    <source>
        <dbReference type="ARBA" id="ARBA00022989"/>
    </source>
</evidence>
<feature type="transmembrane region" description="Helical" evidence="5">
    <location>
        <begin position="12"/>
        <end position="31"/>
    </location>
</feature>
<dbReference type="eggNOG" id="COG3307">
    <property type="taxonomic scope" value="Bacteria"/>
</dbReference>
<dbReference type="PANTHER" id="PTHR37422">
    <property type="entry name" value="TEICHURONIC ACID BIOSYNTHESIS PROTEIN TUAE"/>
    <property type="match status" value="1"/>
</dbReference>
<evidence type="ECO:0000256" key="2">
    <source>
        <dbReference type="ARBA" id="ARBA00022692"/>
    </source>
</evidence>
<accession>V5C6N8</accession>
<dbReference type="InterPro" id="IPR051533">
    <property type="entry name" value="WaaL-like"/>
</dbReference>
<dbReference type="EMBL" id="AYLO01000004">
    <property type="protein sequence ID" value="ESS74092.1"/>
    <property type="molecule type" value="Genomic_DNA"/>
</dbReference>
<proteinExistence type="predicted"/>
<evidence type="ECO:0000256" key="4">
    <source>
        <dbReference type="ARBA" id="ARBA00023136"/>
    </source>
</evidence>
<protein>
    <submittedName>
        <fullName evidence="7">Lipid A core-O-antigen ligase</fullName>
    </submittedName>
</protein>
<dbReference type="Proteomes" id="UP000017842">
    <property type="component" value="Unassembled WGS sequence"/>
</dbReference>
<feature type="transmembrane region" description="Helical" evidence="5">
    <location>
        <begin position="370"/>
        <end position="389"/>
    </location>
</feature>
<dbReference type="PANTHER" id="PTHR37422:SF13">
    <property type="entry name" value="LIPOPOLYSACCHARIDE BIOSYNTHESIS PROTEIN PA4999-RELATED"/>
    <property type="match status" value="1"/>
</dbReference>
<dbReference type="InterPro" id="IPR007016">
    <property type="entry name" value="O-antigen_ligase-rel_domated"/>
</dbReference>
<feature type="transmembrane region" description="Helical" evidence="5">
    <location>
        <begin position="200"/>
        <end position="219"/>
    </location>
</feature>
<keyword evidence="2 5" id="KW-0812">Transmembrane</keyword>
<feature type="transmembrane region" description="Helical" evidence="5">
    <location>
        <begin position="126"/>
        <end position="146"/>
    </location>
</feature>
<comment type="caution">
    <text evidence="7">The sequence shown here is derived from an EMBL/GenBank/DDBJ whole genome shotgun (WGS) entry which is preliminary data.</text>
</comment>
<name>V5C6N8_9GAMM</name>
<dbReference type="Pfam" id="PF04932">
    <property type="entry name" value="Wzy_C"/>
    <property type="match status" value="1"/>
</dbReference>
<feature type="domain" description="O-antigen ligase-related" evidence="6">
    <location>
        <begin position="212"/>
        <end position="350"/>
    </location>
</feature>
<keyword evidence="3 5" id="KW-1133">Transmembrane helix</keyword>
<feature type="transmembrane region" description="Helical" evidence="5">
    <location>
        <begin position="97"/>
        <end position="119"/>
    </location>
</feature>
<dbReference type="GO" id="GO:0016020">
    <property type="term" value="C:membrane"/>
    <property type="evidence" value="ECO:0007669"/>
    <property type="project" value="UniProtKB-SubCell"/>
</dbReference>
<gene>
    <name evidence="7" type="ORF">MGMO_4c00040</name>
</gene>